<accession>A0A9D4ZRC7</accession>
<proteinExistence type="predicted"/>
<reference evidence="1" key="1">
    <citation type="submission" date="2021-01" db="EMBL/GenBank/DDBJ databases">
        <title>Adiantum capillus-veneris genome.</title>
        <authorList>
            <person name="Fang Y."/>
            <person name="Liao Q."/>
        </authorList>
    </citation>
    <scope>NUCLEOTIDE SEQUENCE</scope>
    <source>
        <strain evidence="1">H3</strain>
        <tissue evidence="1">Leaf</tissue>
    </source>
</reference>
<name>A0A9D4ZRC7_ADICA</name>
<dbReference type="AlphaFoldDB" id="A0A9D4ZRC7"/>
<sequence length="101" mass="11356">MDPFMDFKAGYTVEEAFRFVQTPEMVDSMKKLDISIPKPGFKEQTPAKLDKIFTLSKKRKIGTEGMNLAKQLDFEDSSAKGNQGRVAIEYAGMAIKMLTEV</sequence>
<protein>
    <submittedName>
        <fullName evidence="1">Uncharacterized protein</fullName>
    </submittedName>
</protein>
<evidence type="ECO:0000313" key="3">
    <source>
        <dbReference type="EMBL" id="KAI5084935.1"/>
    </source>
</evidence>
<organism evidence="1 4">
    <name type="scientific">Adiantum capillus-veneris</name>
    <name type="common">Maidenhair fern</name>
    <dbReference type="NCBI Taxonomy" id="13818"/>
    <lineage>
        <taxon>Eukaryota</taxon>
        <taxon>Viridiplantae</taxon>
        <taxon>Streptophyta</taxon>
        <taxon>Embryophyta</taxon>
        <taxon>Tracheophyta</taxon>
        <taxon>Polypodiopsida</taxon>
        <taxon>Polypodiidae</taxon>
        <taxon>Polypodiales</taxon>
        <taxon>Pteridineae</taxon>
        <taxon>Pteridaceae</taxon>
        <taxon>Vittarioideae</taxon>
        <taxon>Adiantum</taxon>
    </lineage>
</organism>
<evidence type="ECO:0000313" key="2">
    <source>
        <dbReference type="EMBL" id="KAI5084924.1"/>
    </source>
</evidence>
<dbReference type="EMBL" id="JABFUD020000001">
    <property type="protein sequence ID" value="KAI5084923.1"/>
    <property type="molecule type" value="Genomic_DNA"/>
</dbReference>
<gene>
    <name evidence="1" type="ORF">GOP47_0001092</name>
    <name evidence="2" type="ORF">GOP47_0001093</name>
    <name evidence="3" type="ORF">GOP47_0001104</name>
</gene>
<dbReference type="Proteomes" id="UP000886520">
    <property type="component" value="Chromosome 1"/>
</dbReference>
<comment type="caution">
    <text evidence="1">The sequence shown here is derived from an EMBL/GenBank/DDBJ whole genome shotgun (WGS) entry which is preliminary data.</text>
</comment>
<keyword evidence="4" id="KW-1185">Reference proteome</keyword>
<dbReference type="EMBL" id="JABFUD020000001">
    <property type="protein sequence ID" value="KAI5084924.1"/>
    <property type="molecule type" value="Genomic_DNA"/>
</dbReference>
<evidence type="ECO:0000313" key="1">
    <source>
        <dbReference type="EMBL" id="KAI5084923.1"/>
    </source>
</evidence>
<evidence type="ECO:0000313" key="4">
    <source>
        <dbReference type="Proteomes" id="UP000886520"/>
    </source>
</evidence>
<dbReference type="EMBL" id="JABFUD020000001">
    <property type="protein sequence ID" value="KAI5084935.1"/>
    <property type="molecule type" value="Genomic_DNA"/>
</dbReference>